<feature type="chain" id="PRO_5043922550" description="acid phosphatase" evidence="8">
    <location>
        <begin position="21"/>
        <end position="374"/>
    </location>
</feature>
<evidence type="ECO:0000313" key="10">
    <source>
        <dbReference type="Proteomes" id="UP001159042"/>
    </source>
</evidence>
<reference evidence="9 10" key="1">
    <citation type="journal article" date="2023" name="Insect Mol. Biol.">
        <title>Genome sequencing provides insights into the evolution of gene families encoding plant cell wall-degrading enzymes in longhorned beetles.</title>
        <authorList>
            <person name="Shin N.R."/>
            <person name="Okamura Y."/>
            <person name="Kirsch R."/>
            <person name="Pauchet Y."/>
        </authorList>
    </citation>
    <scope>NUCLEOTIDE SEQUENCE [LARGE SCALE GENOMIC DNA]</scope>
    <source>
        <strain evidence="9">EAD_L_NR</strain>
    </source>
</reference>
<feature type="signal peptide" evidence="8">
    <location>
        <begin position="1"/>
        <end position="20"/>
    </location>
</feature>
<dbReference type="PROSITE" id="PS00616">
    <property type="entry name" value="HIS_ACID_PHOSPHAT_1"/>
    <property type="match status" value="1"/>
</dbReference>
<evidence type="ECO:0000256" key="3">
    <source>
        <dbReference type="ARBA" id="ARBA00012646"/>
    </source>
</evidence>
<gene>
    <name evidence="9" type="ORF">NQ315_000756</name>
</gene>
<dbReference type="GO" id="GO:0003993">
    <property type="term" value="F:acid phosphatase activity"/>
    <property type="evidence" value="ECO:0007669"/>
    <property type="project" value="UniProtKB-EC"/>
</dbReference>
<protein>
    <recommendedName>
        <fullName evidence="3">acid phosphatase</fullName>
        <ecNumber evidence="3">3.1.3.2</ecNumber>
    </recommendedName>
</protein>
<dbReference type="EC" id="3.1.3.2" evidence="3"/>
<dbReference type="CDD" id="cd07061">
    <property type="entry name" value="HP_HAP_like"/>
    <property type="match status" value="1"/>
</dbReference>
<keyword evidence="6" id="KW-1015">Disulfide bond</keyword>
<dbReference type="InterPro" id="IPR029033">
    <property type="entry name" value="His_PPase_superfam"/>
</dbReference>
<comment type="similarity">
    <text evidence="2">Belongs to the histidine acid phosphatase family.</text>
</comment>
<evidence type="ECO:0000256" key="1">
    <source>
        <dbReference type="ARBA" id="ARBA00000032"/>
    </source>
</evidence>
<evidence type="ECO:0000256" key="5">
    <source>
        <dbReference type="ARBA" id="ARBA00022801"/>
    </source>
</evidence>
<dbReference type="InterPro" id="IPR000560">
    <property type="entry name" value="His_Pase_clade-2"/>
</dbReference>
<dbReference type="EMBL" id="JANEYG010000002">
    <property type="protein sequence ID" value="KAJ8924606.1"/>
    <property type="molecule type" value="Genomic_DNA"/>
</dbReference>
<dbReference type="Gene3D" id="3.40.50.1240">
    <property type="entry name" value="Phosphoglycerate mutase-like"/>
    <property type="match status" value="1"/>
</dbReference>
<keyword evidence="5" id="KW-0378">Hydrolase</keyword>
<evidence type="ECO:0000313" key="9">
    <source>
        <dbReference type="EMBL" id="KAJ8924606.1"/>
    </source>
</evidence>
<evidence type="ECO:0000256" key="7">
    <source>
        <dbReference type="ARBA" id="ARBA00023180"/>
    </source>
</evidence>
<evidence type="ECO:0000256" key="8">
    <source>
        <dbReference type="SAM" id="SignalP"/>
    </source>
</evidence>
<dbReference type="Proteomes" id="UP001159042">
    <property type="component" value="Unassembled WGS sequence"/>
</dbReference>
<dbReference type="PANTHER" id="PTHR11567:SF211">
    <property type="entry name" value="PROSTATIC ACID PHOSPHATASE"/>
    <property type="match status" value="1"/>
</dbReference>
<dbReference type="AlphaFoldDB" id="A0AAV8WEC5"/>
<evidence type="ECO:0000256" key="4">
    <source>
        <dbReference type="ARBA" id="ARBA00022729"/>
    </source>
</evidence>
<dbReference type="PANTHER" id="PTHR11567">
    <property type="entry name" value="ACID PHOSPHATASE-RELATED"/>
    <property type="match status" value="1"/>
</dbReference>
<evidence type="ECO:0000256" key="2">
    <source>
        <dbReference type="ARBA" id="ARBA00005375"/>
    </source>
</evidence>
<organism evidence="9 10">
    <name type="scientific">Exocentrus adspersus</name>
    <dbReference type="NCBI Taxonomy" id="1586481"/>
    <lineage>
        <taxon>Eukaryota</taxon>
        <taxon>Metazoa</taxon>
        <taxon>Ecdysozoa</taxon>
        <taxon>Arthropoda</taxon>
        <taxon>Hexapoda</taxon>
        <taxon>Insecta</taxon>
        <taxon>Pterygota</taxon>
        <taxon>Neoptera</taxon>
        <taxon>Endopterygota</taxon>
        <taxon>Coleoptera</taxon>
        <taxon>Polyphaga</taxon>
        <taxon>Cucujiformia</taxon>
        <taxon>Chrysomeloidea</taxon>
        <taxon>Cerambycidae</taxon>
        <taxon>Lamiinae</taxon>
        <taxon>Acanthocinini</taxon>
        <taxon>Exocentrus</taxon>
    </lineage>
</organism>
<accession>A0AAV8WEC5</accession>
<dbReference type="InterPro" id="IPR050645">
    <property type="entry name" value="Histidine_acid_phosphatase"/>
</dbReference>
<keyword evidence="4 8" id="KW-0732">Signal</keyword>
<dbReference type="Pfam" id="PF00328">
    <property type="entry name" value="His_Phos_2"/>
    <property type="match status" value="1"/>
</dbReference>
<sequence>MLAAVTTVSILCFLIGAGESRHITYPTAEAGDELVSVVVMYRHGDRSPIASFQNDPYYDSSYWPEGYGQLLSKGVLRHYNLGKWLRNRYGSFLPAEYSPKHIQVYSTDVDRTLMSAQANLAGLYTPVDSHIWEEGFLWEPVPIHRLALDDPVLAMNSACPKQGVLEGEVKQSDFYQTLSKDNSDLFKTLSEYTGMSVGMGTISIVYDVIYVYRNHNESFVPSWVEDVDMEQVNYLASMAFAKSIYTDELKRLKTGPFYNYLINYFSDVISGDSDVAKFLMLSAHDSTISYVLGGMGAFDFQPPEFASSVIWELRKNTDGHYINVLYKRNSTDTYDDIKVYECSLDCAFDDFKLNMAGVSVDPETWHEECQINSY</sequence>
<proteinExistence type="inferred from homology"/>
<dbReference type="InterPro" id="IPR033379">
    <property type="entry name" value="Acid_Pase_AS"/>
</dbReference>
<dbReference type="SUPFAM" id="SSF53254">
    <property type="entry name" value="Phosphoglycerate mutase-like"/>
    <property type="match status" value="1"/>
</dbReference>
<keyword evidence="10" id="KW-1185">Reference proteome</keyword>
<comment type="catalytic activity">
    <reaction evidence="1">
        <text>a phosphate monoester + H2O = an alcohol + phosphate</text>
        <dbReference type="Rhea" id="RHEA:15017"/>
        <dbReference type="ChEBI" id="CHEBI:15377"/>
        <dbReference type="ChEBI" id="CHEBI:30879"/>
        <dbReference type="ChEBI" id="CHEBI:43474"/>
        <dbReference type="ChEBI" id="CHEBI:67140"/>
        <dbReference type="EC" id="3.1.3.2"/>
    </reaction>
</comment>
<comment type="caution">
    <text evidence="9">The sequence shown here is derived from an EMBL/GenBank/DDBJ whole genome shotgun (WGS) entry which is preliminary data.</text>
</comment>
<name>A0AAV8WEC5_9CUCU</name>
<keyword evidence="7" id="KW-0325">Glycoprotein</keyword>
<evidence type="ECO:0000256" key="6">
    <source>
        <dbReference type="ARBA" id="ARBA00023157"/>
    </source>
</evidence>